<dbReference type="InterPro" id="IPR007263">
    <property type="entry name" value="DCC1-like"/>
</dbReference>
<dbReference type="Pfam" id="PF04134">
    <property type="entry name" value="DCC1-like"/>
    <property type="match status" value="1"/>
</dbReference>
<dbReference type="InterPro" id="IPR044691">
    <property type="entry name" value="DCC1_Trx"/>
</dbReference>
<dbReference type="EMBL" id="CP011125">
    <property type="protein sequence ID" value="AKF08170.1"/>
    <property type="molecule type" value="Genomic_DNA"/>
</dbReference>
<dbReference type="OrthoDB" id="5294764at2"/>
<dbReference type="STRING" id="927083.DB32_005319"/>
<evidence type="ECO:0000313" key="2">
    <source>
        <dbReference type="Proteomes" id="UP000034883"/>
    </source>
</evidence>
<evidence type="ECO:0000313" key="1">
    <source>
        <dbReference type="EMBL" id="AKF08170.1"/>
    </source>
</evidence>
<gene>
    <name evidence="1" type="ORF">DB32_005319</name>
</gene>
<evidence type="ECO:0008006" key="3">
    <source>
        <dbReference type="Google" id="ProtNLM"/>
    </source>
</evidence>
<proteinExistence type="predicted"/>
<dbReference type="Proteomes" id="UP000034883">
    <property type="component" value="Chromosome"/>
</dbReference>
<reference evidence="1 2" key="1">
    <citation type="submission" date="2015-03" db="EMBL/GenBank/DDBJ databases">
        <title>Genome assembly of Sandaracinus amylolyticus DSM 53668.</title>
        <authorList>
            <person name="Sharma G."/>
            <person name="Subramanian S."/>
        </authorList>
    </citation>
    <scope>NUCLEOTIDE SEQUENCE [LARGE SCALE GENOMIC DNA]</scope>
    <source>
        <strain evidence="1 2">DSM 53668</strain>
    </source>
</reference>
<organism evidence="1 2">
    <name type="scientific">Sandaracinus amylolyticus</name>
    <dbReference type="NCBI Taxonomy" id="927083"/>
    <lineage>
        <taxon>Bacteria</taxon>
        <taxon>Pseudomonadati</taxon>
        <taxon>Myxococcota</taxon>
        <taxon>Polyangia</taxon>
        <taxon>Polyangiales</taxon>
        <taxon>Sandaracinaceae</taxon>
        <taxon>Sandaracinus</taxon>
    </lineage>
</organism>
<keyword evidence="2" id="KW-1185">Reference proteome</keyword>
<dbReference type="GO" id="GO:0015035">
    <property type="term" value="F:protein-disulfide reductase activity"/>
    <property type="evidence" value="ECO:0007669"/>
    <property type="project" value="InterPro"/>
</dbReference>
<protein>
    <recommendedName>
        <fullName evidence="3">Cell division inhibitor</fullName>
    </recommendedName>
</protein>
<dbReference type="PANTHER" id="PTHR34290:SF2">
    <property type="entry name" value="OS04G0668800 PROTEIN"/>
    <property type="match status" value="1"/>
</dbReference>
<name>A0A0F6YKC1_9BACT</name>
<dbReference type="PANTHER" id="PTHR34290">
    <property type="entry name" value="SI:CH73-390P7.2"/>
    <property type="match status" value="1"/>
</dbReference>
<dbReference type="AlphaFoldDB" id="A0A0F6YKC1"/>
<dbReference type="KEGG" id="samy:DB32_005319"/>
<dbReference type="RefSeq" id="WP_053235342.1">
    <property type="nucleotide sequence ID" value="NZ_CP011125.1"/>
</dbReference>
<sequence>MREAWLVEVFFDGACPLCRREIELLRRLDRRGRVRFTDIAAPGFDAHALGRRYGEMMDRIHARTADGEWVVGVEVFRRFYEAIGLGALVRITRARPIDALLQRAYETFARNRLKWTGRCEEGTCRAATDVA</sequence>
<accession>A0A0F6YKC1</accession>